<gene>
    <name evidence="2" type="ORF">Vretifemale_15171</name>
</gene>
<accession>A0A8J4FSD4</accession>
<keyword evidence="3" id="KW-1185">Reference proteome</keyword>
<feature type="transmembrane region" description="Helical" evidence="1">
    <location>
        <begin position="20"/>
        <end position="42"/>
    </location>
</feature>
<proteinExistence type="predicted"/>
<dbReference type="AlphaFoldDB" id="A0A8J4FSD4"/>
<dbReference type="Proteomes" id="UP000747110">
    <property type="component" value="Unassembled WGS sequence"/>
</dbReference>
<keyword evidence="1" id="KW-0812">Transmembrane</keyword>
<dbReference type="Pfam" id="PF06127">
    <property type="entry name" value="Mpo1-like"/>
    <property type="match status" value="1"/>
</dbReference>
<dbReference type="InterPro" id="IPR009305">
    <property type="entry name" value="Mpo1-like"/>
</dbReference>
<keyword evidence="1" id="KW-1133">Transmembrane helix</keyword>
<evidence type="ECO:0000313" key="3">
    <source>
        <dbReference type="Proteomes" id="UP000747110"/>
    </source>
</evidence>
<evidence type="ECO:0000313" key="2">
    <source>
        <dbReference type="EMBL" id="GIL86980.1"/>
    </source>
</evidence>
<organism evidence="2 3">
    <name type="scientific">Volvox reticuliferus</name>
    <dbReference type="NCBI Taxonomy" id="1737510"/>
    <lineage>
        <taxon>Eukaryota</taxon>
        <taxon>Viridiplantae</taxon>
        <taxon>Chlorophyta</taxon>
        <taxon>core chlorophytes</taxon>
        <taxon>Chlorophyceae</taxon>
        <taxon>CS clade</taxon>
        <taxon>Chlamydomonadales</taxon>
        <taxon>Volvocaceae</taxon>
        <taxon>Volvox</taxon>
    </lineage>
</organism>
<keyword evidence="1" id="KW-0472">Membrane</keyword>
<dbReference type="EMBL" id="BNCP01000037">
    <property type="protein sequence ID" value="GIL86980.1"/>
    <property type="molecule type" value="Genomic_DNA"/>
</dbReference>
<comment type="caution">
    <text evidence="2">The sequence shown here is derived from an EMBL/GenBank/DDBJ whole genome shotgun (WGS) entry which is preliminary data.</text>
</comment>
<name>A0A8J4FSD4_9CHLO</name>
<protein>
    <recommendedName>
        <fullName evidence="4">DUF962 domain-containing protein</fullName>
    </recommendedName>
</protein>
<evidence type="ECO:0008006" key="4">
    <source>
        <dbReference type="Google" id="ProtNLM"/>
    </source>
</evidence>
<evidence type="ECO:0000256" key="1">
    <source>
        <dbReference type="SAM" id="Phobius"/>
    </source>
</evidence>
<sequence length="101" mass="11938">MRYRTFREFYPFYLTQHRHFGTRLLHVFGTSLVLINVGWALASRQPRLLLLAPLLGYGPAWLSHMLCERNRPATFTYPLWSLAADFRMFSDILTGKERLFT</sequence>
<dbReference type="OrthoDB" id="539541at2759"/>
<dbReference type="PANTHER" id="PTHR34205:SF2">
    <property type="entry name" value="DUF962 DOMAIN-CONTAINING PROTEIN"/>
    <property type="match status" value="1"/>
</dbReference>
<dbReference type="PANTHER" id="PTHR34205">
    <property type="entry name" value="TRANSMEMBRANE PROTEIN"/>
    <property type="match status" value="1"/>
</dbReference>
<reference evidence="2" key="1">
    <citation type="journal article" date="2021" name="Proc. Natl. Acad. Sci. U.S.A.">
        <title>Three genomes in the algal genus Volvox reveal the fate of a haploid sex-determining region after a transition to homothallism.</title>
        <authorList>
            <person name="Yamamoto K."/>
            <person name="Hamaji T."/>
            <person name="Kawai-Toyooka H."/>
            <person name="Matsuzaki R."/>
            <person name="Takahashi F."/>
            <person name="Nishimura Y."/>
            <person name="Kawachi M."/>
            <person name="Noguchi H."/>
            <person name="Minakuchi Y."/>
            <person name="Umen J.G."/>
            <person name="Toyoda A."/>
            <person name="Nozaki H."/>
        </authorList>
    </citation>
    <scope>NUCLEOTIDE SEQUENCE</scope>
    <source>
        <strain evidence="2">NIES-3786</strain>
    </source>
</reference>